<keyword evidence="3" id="KW-1185">Reference proteome</keyword>
<dbReference type="InterPro" id="IPR047670">
    <property type="entry name" value="YfjT-like"/>
</dbReference>
<dbReference type="AlphaFoldDB" id="A0AA42BTW4"/>
<keyword evidence="1" id="KW-0175">Coiled coil</keyword>
<organism evidence="2 3">
    <name type="scientific">Ectobacillus ponti</name>
    <dbReference type="NCBI Taxonomy" id="2961894"/>
    <lineage>
        <taxon>Bacteria</taxon>
        <taxon>Bacillati</taxon>
        <taxon>Bacillota</taxon>
        <taxon>Bacilli</taxon>
        <taxon>Bacillales</taxon>
        <taxon>Bacillaceae</taxon>
        <taxon>Ectobacillus</taxon>
    </lineage>
</organism>
<feature type="coiled-coil region" evidence="1">
    <location>
        <begin position="32"/>
        <end position="59"/>
    </location>
</feature>
<comment type="caution">
    <text evidence="2">The sequence shown here is derived from an EMBL/GenBank/DDBJ whole genome shotgun (WGS) entry which is preliminary data.</text>
</comment>
<dbReference type="EMBL" id="JANCLT010000008">
    <property type="protein sequence ID" value="MCP8969913.1"/>
    <property type="molecule type" value="Genomic_DNA"/>
</dbReference>
<name>A0AA42BTW4_9BACI</name>
<dbReference type="RefSeq" id="WP_254759832.1">
    <property type="nucleotide sequence ID" value="NZ_JANCLT010000008.1"/>
</dbReference>
<dbReference type="Proteomes" id="UP001156102">
    <property type="component" value="Unassembled WGS sequence"/>
</dbReference>
<evidence type="ECO:0000313" key="2">
    <source>
        <dbReference type="EMBL" id="MCP8969913.1"/>
    </source>
</evidence>
<accession>A0AA42BTW4</accession>
<reference evidence="2" key="1">
    <citation type="submission" date="2022-07" db="EMBL/GenBank/DDBJ databases">
        <authorList>
            <person name="Li W.-J."/>
            <person name="Deng Q.-Q."/>
        </authorList>
    </citation>
    <scope>NUCLEOTIDE SEQUENCE</scope>
    <source>
        <strain evidence="2">SYSU M60031</strain>
    </source>
</reference>
<evidence type="ECO:0000313" key="3">
    <source>
        <dbReference type="Proteomes" id="UP001156102"/>
    </source>
</evidence>
<protein>
    <submittedName>
        <fullName evidence="2">SE1561 family protein</fullName>
    </submittedName>
</protein>
<proteinExistence type="predicted"/>
<evidence type="ECO:0000256" key="1">
    <source>
        <dbReference type="SAM" id="Coils"/>
    </source>
</evidence>
<dbReference type="NCBIfam" id="NF040878">
    <property type="entry name" value="SE1561_fam"/>
    <property type="match status" value="1"/>
</dbReference>
<sequence length="60" mass="7154">MGSPVYDKDSQLSYLKQRLNMFAEVIESIEPEDVEVEDIDRLLEMLDELEQKCEQFKTRE</sequence>
<gene>
    <name evidence="2" type="ORF">NK662_15405</name>
</gene>